<feature type="transmembrane region" description="Helical" evidence="6">
    <location>
        <begin position="268"/>
        <end position="286"/>
    </location>
</feature>
<evidence type="ECO:0000256" key="6">
    <source>
        <dbReference type="SAM" id="Phobius"/>
    </source>
</evidence>
<dbReference type="InParanoid" id="A0A507BJP5"/>
<dbReference type="PANTHER" id="PTHR31310">
    <property type="match status" value="1"/>
</dbReference>
<dbReference type="AlphaFoldDB" id="A0A507BJP5"/>
<feature type="compositionally biased region" description="Low complexity" evidence="5">
    <location>
        <begin position="60"/>
        <end position="71"/>
    </location>
</feature>
<proteinExistence type="predicted"/>
<dbReference type="CDD" id="cd03386">
    <property type="entry name" value="PAP2_Aur1_like"/>
    <property type="match status" value="1"/>
</dbReference>
<dbReference type="Proteomes" id="UP000319257">
    <property type="component" value="Unassembled WGS sequence"/>
</dbReference>
<gene>
    <name evidence="8" type="ORF">E0L32_003412</name>
</gene>
<protein>
    <recommendedName>
        <fullName evidence="7">Inositolphosphotransferase Aur1/Ipt1 domain-containing protein</fullName>
    </recommendedName>
</protein>
<keyword evidence="2 6" id="KW-0812">Transmembrane</keyword>
<dbReference type="PANTHER" id="PTHR31310:SF7">
    <property type="entry name" value="PA-PHOSPHATASE RELATED-FAMILY PROTEIN DDB_G0268928"/>
    <property type="match status" value="1"/>
</dbReference>
<dbReference type="EMBL" id="SKBQ01000015">
    <property type="protein sequence ID" value="TPX16850.1"/>
    <property type="molecule type" value="Genomic_DNA"/>
</dbReference>
<keyword evidence="3 6" id="KW-1133">Transmembrane helix</keyword>
<sequence length="473" mass="52707">MGIGAVAEPLVVVTLLFGGTWFNRNSFQESVKTGDTSLLGRWRSPSPSHNIDASHKRSDSQSPSDSGASTPSGDLLMSMGAWSSSGSALLSGADGEPNRRLRMLRFLGFRRLMSTPNTRVFRDRMLSRLLRRFPFLVEAWYWALLYWVYQLGRAFTALTLVESTVDVARKHALQLIHVEQRLNIFIELPVQQWFLGHPTALRWINRTYSYIHIPGSILFLVVLYYLTTTRRRKALAAKVNDAGDLEGSIGAKWESAAGPALYEARRRTMALCNLIAFVIFTFWPCMPPRLLSDPEYQGENAEEAKSYGFVDTVHSGAGESSVWTTNRFCNQYGELTALLSFISGAVHLDTDSTLIAAMPSLHFGYSLLIGLTIATLPLRPGSAAWRRFALAVGGMSYPALILTAIVATANHFVLDAVAGAIVCGIAWNLNGVLLNLLVLEDYFLWVVRIHKPVHWTDPETAVYIDRENNRDYV</sequence>
<dbReference type="OrthoDB" id="2566866at2759"/>
<evidence type="ECO:0000259" key="7">
    <source>
        <dbReference type="Pfam" id="PF14378"/>
    </source>
</evidence>
<feature type="transmembrane region" description="Helical" evidence="6">
    <location>
        <begin position="129"/>
        <end position="149"/>
    </location>
</feature>
<evidence type="ECO:0000256" key="4">
    <source>
        <dbReference type="ARBA" id="ARBA00023136"/>
    </source>
</evidence>
<dbReference type="Pfam" id="PF14378">
    <property type="entry name" value="PAP2_3"/>
    <property type="match status" value="2"/>
</dbReference>
<evidence type="ECO:0000313" key="9">
    <source>
        <dbReference type="Proteomes" id="UP000319257"/>
    </source>
</evidence>
<name>A0A507BJP5_9PEZI</name>
<feature type="transmembrane region" description="Helical" evidence="6">
    <location>
        <begin position="388"/>
        <end position="410"/>
    </location>
</feature>
<comment type="subcellular location">
    <subcellularLocation>
        <location evidence="1">Membrane</location>
        <topology evidence="1">Multi-pass membrane protein</topology>
    </subcellularLocation>
</comment>
<dbReference type="RefSeq" id="XP_030998561.1">
    <property type="nucleotide sequence ID" value="XM_031137710.1"/>
</dbReference>
<feature type="domain" description="Inositolphosphotransferase Aur1/Ipt1" evidence="7">
    <location>
        <begin position="174"/>
        <end position="236"/>
    </location>
</feature>
<dbReference type="GO" id="GO:0016020">
    <property type="term" value="C:membrane"/>
    <property type="evidence" value="ECO:0007669"/>
    <property type="project" value="UniProtKB-SubCell"/>
</dbReference>
<evidence type="ECO:0000256" key="5">
    <source>
        <dbReference type="SAM" id="MobiDB-lite"/>
    </source>
</evidence>
<evidence type="ECO:0000256" key="2">
    <source>
        <dbReference type="ARBA" id="ARBA00022692"/>
    </source>
</evidence>
<feature type="region of interest" description="Disordered" evidence="5">
    <location>
        <begin position="38"/>
        <end position="71"/>
    </location>
</feature>
<feature type="transmembrane region" description="Helical" evidence="6">
    <location>
        <begin position="208"/>
        <end position="226"/>
    </location>
</feature>
<accession>A0A507BJP5</accession>
<evidence type="ECO:0000256" key="1">
    <source>
        <dbReference type="ARBA" id="ARBA00004141"/>
    </source>
</evidence>
<comment type="caution">
    <text evidence="8">The sequence shown here is derived from an EMBL/GenBank/DDBJ whole genome shotgun (WGS) entry which is preliminary data.</text>
</comment>
<reference evidence="8 9" key="1">
    <citation type="submission" date="2019-06" db="EMBL/GenBank/DDBJ databases">
        <title>Draft genome sequence of the filamentous fungus Phialemoniopsis curvata isolated from diesel fuel.</title>
        <authorList>
            <person name="Varaljay V.A."/>
            <person name="Lyon W.J."/>
            <person name="Crouch A.L."/>
            <person name="Drake C.E."/>
            <person name="Hollomon J.M."/>
            <person name="Nadeau L.J."/>
            <person name="Nunn H.S."/>
            <person name="Stevenson B.S."/>
            <person name="Bojanowski C.L."/>
            <person name="Crookes-Goodson W.J."/>
        </authorList>
    </citation>
    <scope>NUCLEOTIDE SEQUENCE [LARGE SCALE GENOMIC DNA]</scope>
    <source>
        <strain evidence="8 9">D216</strain>
    </source>
</reference>
<dbReference type="InterPro" id="IPR026841">
    <property type="entry name" value="Aur1/Ipt1"/>
</dbReference>
<feature type="transmembrane region" description="Helical" evidence="6">
    <location>
        <begin position="416"/>
        <end position="439"/>
    </location>
</feature>
<dbReference type="GeneID" id="41970859"/>
<evidence type="ECO:0000313" key="8">
    <source>
        <dbReference type="EMBL" id="TPX16850.1"/>
    </source>
</evidence>
<dbReference type="InterPro" id="IPR052185">
    <property type="entry name" value="IPC_Synthase-Related"/>
</dbReference>
<organism evidence="8 9">
    <name type="scientific">Thyridium curvatum</name>
    <dbReference type="NCBI Taxonomy" id="1093900"/>
    <lineage>
        <taxon>Eukaryota</taxon>
        <taxon>Fungi</taxon>
        <taxon>Dikarya</taxon>
        <taxon>Ascomycota</taxon>
        <taxon>Pezizomycotina</taxon>
        <taxon>Sordariomycetes</taxon>
        <taxon>Sordariomycetidae</taxon>
        <taxon>Thyridiales</taxon>
        <taxon>Thyridiaceae</taxon>
        <taxon>Thyridium</taxon>
    </lineage>
</organism>
<feature type="domain" description="Inositolphosphotransferase Aur1/Ipt1" evidence="7">
    <location>
        <begin position="258"/>
        <end position="427"/>
    </location>
</feature>
<feature type="transmembrane region" description="Helical" evidence="6">
    <location>
        <begin position="354"/>
        <end position="376"/>
    </location>
</feature>
<keyword evidence="4 6" id="KW-0472">Membrane</keyword>
<keyword evidence="9" id="KW-1185">Reference proteome</keyword>
<evidence type="ECO:0000256" key="3">
    <source>
        <dbReference type="ARBA" id="ARBA00022989"/>
    </source>
</evidence>